<comment type="caution">
    <text evidence="1">The sequence shown here is derived from an EMBL/GenBank/DDBJ whole genome shotgun (WGS) entry which is preliminary data.</text>
</comment>
<keyword evidence="2" id="KW-1185">Reference proteome</keyword>
<gene>
    <name evidence="1" type="ORF">AVEN_174734_1</name>
</gene>
<evidence type="ECO:0000313" key="1">
    <source>
        <dbReference type="EMBL" id="GBL92458.1"/>
    </source>
</evidence>
<dbReference type="Proteomes" id="UP000499080">
    <property type="component" value="Unassembled WGS sequence"/>
</dbReference>
<name>A0A4Y2BK83_ARAVE</name>
<dbReference type="AlphaFoldDB" id="A0A4Y2BK83"/>
<accession>A0A4Y2BK83</accession>
<sequence length="96" mass="10515">MKHSGSETTFLAYCTSDRVAANPVSGTRNNRQSSLQFLSPLLPPVDTCPGVNQGRRRTLWSEDLGAITCFLCRFSLIAYDSVSFALTMANIGKQII</sequence>
<organism evidence="1 2">
    <name type="scientific">Araneus ventricosus</name>
    <name type="common">Orbweaver spider</name>
    <name type="synonym">Epeira ventricosa</name>
    <dbReference type="NCBI Taxonomy" id="182803"/>
    <lineage>
        <taxon>Eukaryota</taxon>
        <taxon>Metazoa</taxon>
        <taxon>Ecdysozoa</taxon>
        <taxon>Arthropoda</taxon>
        <taxon>Chelicerata</taxon>
        <taxon>Arachnida</taxon>
        <taxon>Araneae</taxon>
        <taxon>Araneomorphae</taxon>
        <taxon>Entelegynae</taxon>
        <taxon>Araneoidea</taxon>
        <taxon>Araneidae</taxon>
        <taxon>Araneus</taxon>
    </lineage>
</organism>
<evidence type="ECO:0000313" key="2">
    <source>
        <dbReference type="Proteomes" id="UP000499080"/>
    </source>
</evidence>
<protein>
    <submittedName>
        <fullName evidence="1">Uncharacterized protein</fullName>
    </submittedName>
</protein>
<reference evidence="1 2" key="1">
    <citation type="journal article" date="2019" name="Sci. Rep.">
        <title>Orb-weaving spider Araneus ventricosus genome elucidates the spidroin gene catalogue.</title>
        <authorList>
            <person name="Kono N."/>
            <person name="Nakamura H."/>
            <person name="Ohtoshi R."/>
            <person name="Moran D.A.P."/>
            <person name="Shinohara A."/>
            <person name="Yoshida Y."/>
            <person name="Fujiwara M."/>
            <person name="Mori M."/>
            <person name="Tomita M."/>
            <person name="Arakawa K."/>
        </authorList>
    </citation>
    <scope>NUCLEOTIDE SEQUENCE [LARGE SCALE GENOMIC DNA]</scope>
</reference>
<dbReference type="EMBL" id="BGPR01000086">
    <property type="protein sequence ID" value="GBL92458.1"/>
    <property type="molecule type" value="Genomic_DNA"/>
</dbReference>
<proteinExistence type="predicted"/>